<evidence type="ECO:0000256" key="3">
    <source>
        <dbReference type="HAMAP-Rule" id="MF_01440"/>
    </source>
</evidence>
<dbReference type="HAMAP" id="MF_01440">
    <property type="entry name" value="CheD"/>
    <property type="match status" value="1"/>
</dbReference>
<proteinExistence type="inferred from homology"/>
<keyword evidence="5" id="KW-1185">Reference proteome</keyword>
<evidence type="ECO:0000256" key="1">
    <source>
        <dbReference type="ARBA" id="ARBA00022500"/>
    </source>
</evidence>
<dbReference type="AlphaFoldDB" id="A0A4V2PSA0"/>
<dbReference type="InterPro" id="IPR011324">
    <property type="entry name" value="Cytotoxic_necrot_fac-like_cat"/>
</dbReference>
<gene>
    <name evidence="3" type="primary">cheD</name>
    <name evidence="4" type="ORF">C8D98_0448</name>
</gene>
<dbReference type="PANTHER" id="PTHR35147">
    <property type="entry name" value="CHEMORECEPTOR GLUTAMINE DEAMIDASE CHED-RELATED"/>
    <property type="match status" value="1"/>
</dbReference>
<dbReference type="GO" id="GO:0006935">
    <property type="term" value="P:chemotaxis"/>
    <property type="evidence" value="ECO:0007669"/>
    <property type="project" value="UniProtKB-UniRule"/>
</dbReference>
<dbReference type="EC" id="3.5.1.44" evidence="3"/>
<dbReference type="SUPFAM" id="SSF64438">
    <property type="entry name" value="CNF1/YfiH-like putative cysteine hydrolases"/>
    <property type="match status" value="1"/>
</dbReference>
<dbReference type="RefSeq" id="WP_132871632.1">
    <property type="nucleotide sequence ID" value="NZ_SMGG01000003.1"/>
</dbReference>
<evidence type="ECO:0000313" key="4">
    <source>
        <dbReference type="EMBL" id="TCK61941.1"/>
    </source>
</evidence>
<keyword evidence="1 3" id="KW-0145">Chemotaxis</keyword>
<dbReference type="Gene3D" id="3.30.1330.200">
    <property type="match status" value="1"/>
</dbReference>
<keyword evidence="2 3" id="KW-0378">Hydrolase</keyword>
<name>A0A4V2PSA0_9BACT</name>
<comment type="catalytic activity">
    <reaction evidence="3">
        <text>L-glutaminyl-[protein] + H2O = L-glutamyl-[protein] + NH4(+)</text>
        <dbReference type="Rhea" id="RHEA:16441"/>
        <dbReference type="Rhea" id="RHEA-COMP:10207"/>
        <dbReference type="Rhea" id="RHEA-COMP:10208"/>
        <dbReference type="ChEBI" id="CHEBI:15377"/>
        <dbReference type="ChEBI" id="CHEBI:28938"/>
        <dbReference type="ChEBI" id="CHEBI:29973"/>
        <dbReference type="ChEBI" id="CHEBI:30011"/>
        <dbReference type="EC" id="3.5.1.44"/>
    </reaction>
</comment>
<sequence>MFNEIESYYLKPGEIFYSEEPAMVRTVLGSCVSITMFVPRFKIGIISHCMLPSSQDAIHRGEDAMKYVDCALLYMNKKIINSGAEKRETEVKLFGGSNMFTIADADSGVGIKNVNSAINLIKKLGYGIVSSDTGGNFTRKLFFSFDTGKVYLRKISKIQGM</sequence>
<dbReference type="CDD" id="cd16352">
    <property type="entry name" value="CheD"/>
    <property type="match status" value="1"/>
</dbReference>
<dbReference type="EMBL" id="SMGG01000003">
    <property type="protein sequence ID" value="TCK61941.1"/>
    <property type="molecule type" value="Genomic_DNA"/>
</dbReference>
<protein>
    <recommendedName>
        <fullName evidence="3">Probable chemoreceptor glutamine deamidase CheD</fullName>
        <ecNumber evidence="3">3.5.1.44</ecNumber>
    </recommendedName>
</protein>
<organism evidence="4 5">
    <name type="scientific">Seleniivibrio woodruffii</name>
    <dbReference type="NCBI Taxonomy" id="1078050"/>
    <lineage>
        <taxon>Bacteria</taxon>
        <taxon>Pseudomonadati</taxon>
        <taxon>Deferribacterota</taxon>
        <taxon>Deferribacteres</taxon>
        <taxon>Deferribacterales</taxon>
        <taxon>Geovibrionaceae</taxon>
        <taxon>Seleniivibrio</taxon>
    </lineage>
</organism>
<dbReference type="InterPro" id="IPR038592">
    <property type="entry name" value="CheD-like_sf"/>
</dbReference>
<reference evidence="4 5" key="1">
    <citation type="submission" date="2019-03" db="EMBL/GenBank/DDBJ databases">
        <title>Genomic Encyclopedia of Type Strains, Phase IV (KMG-IV): sequencing the most valuable type-strain genomes for metagenomic binning, comparative biology and taxonomic classification.</title>
        <authorList>
            <person name="Goeker M."/>
        </authorList>
    </citation>
    <scope>NUCLEOTIDE SEQUENCE [LARGE SCALE GENOMIC DNA]</scope>
    <source>
        <strain evidence="4 5">DSM 24984</strain>
    </source>
</reference>
<dbReference type="Pfam" id="PF03975">
    <property type="entry name" value="CheD"/>
    <property type="match status" value="1"/>
</dbReference>
<dbReference type="InterPro" id="IPR005659">
    <property type="entry name" value="Chemorcpt_Glu_NH3ase_CheD"/>
</dbReference>
<comment type="caution">
    <text evidence="4">The sequence shown here is derived from an EMBL/GenBank/DDBJ whole genome shotgun (WGS) entry which is preliminary data.</text>
</comment>
<comment type="similarity">
    <text evidence="3">Belongs to the CheD family.</text>
</comment>
<comment type="function">
    <text evidence="3">Probably deamidates glutamine residues to glutamate on methyl-accepting chemotaxis receptors (MCPs), playing an important role in chemotaxis.</text>
</comment>
<dbReference type="Proteomes" id="UP000294614">
    <property type="component" value="Unassembled WGS sequence"/>
</dbReference>
<dbReference type="GO" id="GO:0050568">
    <property type="term" value="F:protein-glutamine glutaminase activity"/>
    <property type="evidence" value="ECO:0007669"/>
    <property type="project" value="UniProtKB-UniRule"/>
</dbReference>
<evidence type="ECO:0000313" key="5">
    <source>
        <dbReference type="Proteomes" id="UP000294614"/>
    </source>
</evidence>
<accession>A0A4V2PSA0</accession>
<dbReference type="OrthoDB" id="9807202at2"/>
<evidence type="ECO:0000256" key="2">
    <source>
        <dbReference type="ARBA" id="ARBA00022801"/>
    </source>
</evidence>
<dbReference type="PANTHER" id="PTHR35147:SF1">
    <property type="entry name" value="CHEMORECEPTOR GLUTAMINE DEAMIDASE CHED-RELATED"/>
    <property type="match status" value="1"/>
</dbReference>